<dbReference type="InterPro" id="IPR023214">
    <property type="entry name" value="HAD_sf"/>
</dbReference>
<dbReference type="SFLD" id="SFLDG01146">
    <property type="entry name" value="C1.2.2"/>
    <property type="match status" value="1"/>
</dbReference>
<dbReference type="GO" id="GO:0009223">
    <property type="term" value="P:pyrimidine deoxyribonucleotide catabolic process"/>
    <property type="evidence" value="ECO:0007669"/>
    <property type="project" value="TreeGrafter"/>
</dbReference>
<feature type="active site" description="Proton donor" evidence="2">
    <location>
        <position position="10"/>
    </location>
</feature>
<dbReference type="PANTHER" id="PTHR16504">
    <property type="entry name" value="5'(3')-DEOXYRIBONUCLEOTIDASE"/>
    <property type="match status" value="1"/>
</dbReference>
<organism evidence="3 4">
    <name type="scientific">Rudanella paleaurantiibacter</name>
    <dbReference type="NCBI Taxonomy" id="2614655"/>
    <lineage>
        <taxon>Bacteria</taxon>
        <taxon>Pseudomonadati</taxon>
        <taxon>Bacteroidota</taxon>
        <taxon>Cytophagia</taxon>
        <taxon>Cytophagales</taxon>
        <taxon>Cytophagaceae</taxon>
        <taxon>Rudanella</taxon>
    </lineage>
</organism>
<dbReference type="Gene3D" id="1.10.40.40">
    <property type="entry name" value="Deoxyribonucleotidase, domain 2"/>
    <property type="match status" value="1"/>
</dbReference>
<comment type="similarity">
    <text evidence="1">Belongs to the 5'(3')-deoxyribonucleotidase family.</text>
</comment>
<dbReference type="RefSeq" id="WP_152125873.1">
    <property type="nucleotide sequence ID" value="NZ_WELI01000009.1"/>
</dbReference>
<dbReference type="InterPro" id="IPR010708">
    <property type="entry name" value="5'(3')-deoxyribonucleotidase"/>
</dbReference>
<evidence type="ECO:0000313" key="3">
    <source>
        <dbReference type="EMBL" id="KAB7727922.1"/>
    </source>
</evidence>
<gene>
    <name evidence="3" type="ORF">F5984_19340</name>
</gene>
<dbReference type="EMBL" id="WELI01000009">
    <property type="protein sequence ID" value="KAB7727922.1"/>
    <property type="molecule type" value="Genomic_DNA"/>
</dbReference>
<dbReference type="Pfam" id="PF06941">
    <property type="entry name" value="NT5C"/>
    <property type="match status" value="1"/>
</dbReference>
<proteinExistence type="inferred from homology"/>
<name>A0A7J5TUT2_9BACT</name>
<dbReference type="SUPFAM" id="SSF56784">
    <property type="entry name" value="HAD-like"/>
    <property type="match status" value="1"/>
</dbReference>
<keyword evidence="4" id="KW-1185">Reference proteome</keyword>
<evidence type="ECO:0000313" key="4">
    <source>
        <dbReference type="Proteomes" id="UP000488299"/>
    </source>
</evidence>
<evidence type="ECO:0000256" key="1">
    <source>
        <dbReference type="ARBA" id="ARBA00009589"/>
    </source>
</evidence>
<accession>A0A7J5TUT2</accession>
<reference evidence="3 4" key="1">
    <citation type="submission" date="2019-10" db="EMBL/GenBank/DDBJ databases">
        <title>Rudanella paleaurantiibacter sp. nov., isolated from sludge.</title>
        <authorList>
            <person name="Xu S.Q."/>
        </authorList>
    </citation>
    <scope>NUCLEOTIDE SEQUENCE [LARGE SCALE GENOMIC DNA]</scope>
    <source>
        <strain evidence="3 4">HX-22-17</strain>
    </source>
</reference>
<dbReference type="Gene3D" id="3.40.50.1000">
    <property type="entry name" value="HAD superfamily/HAD-like"/>
    <property type="match status" value="1"/>
</dbReference>
<dbReference type="AlphaFoldDB" id="A0A7J5TUT2"/>
<protein>
    <submittedName>
        <fullName evidence="3">5'(3')-deoxyribonucleotidase</fullName>
    </submittedName>
</protein>
<dbReference type="Proteomes" id="UP000488299">
    <property type="component" value="Unassembled WGS sequence"/>
</dbReference>
<dbReference type="SFLD" id="SFLDS00003">
    <property type="entry name" value="Haloacid_Dehalogenase"/>
    <property type="match status" value="1"/>
</dbReference>
<dbReference type="PANTHER" id="PTHR16504:SF4">
    <property type="entry name" value="5'(3')-DEOXYRIBONUCLEOTIDASE"/>
    <property type="match status" value="1"/>
</dbReference>
<dbReference type="GO" id="GO:0008253">
    <property type="term" value="F:5'-nucleotidase activity"/>
    <property type="evidence" value="ECO:0007669"/>
    <property type="project" value="InterPro"/>
</dbReference>
<sequence>MKQRIAIDMDDVMADTYGKFAQLYLRGEAPRYTLEELREKSFHELLDEGEFKTLFQNVHEPGFFADIPVMEGAQDTIARLMERYDVFVATAAMEFPNSLREKYDWLARHFPYIHWRNIIFMGDKSILGAEYLIDDLPRNIKTFAGQGLLFSAPHNRDETEYKRVNNWQEVADLLL</sequence>
<comment type="caution">
    <text evidence="3">The sequence shown here is derived from an EMBL/GenBank/DDBJ whole genome shotgun (WGS) entry which is preliminary data.</text>
</comment>
<dbReference type="SFLD" id="SFLDG01126">
    <property type="entry name" value="C1.2:_Nucleotidase_Like"/>
    <property type="match status" value="1"/>
</dbReference>
<dbReference type="InterPro" id="IPR036412">
    <property type="entry name" value="HAD-like_sf"/>
</dbReference>
<evidence type="ECO:0000256" key="2">
    <source>
        <dbReference type="PIRSR" id="PIRSR610708-1"/>
    </source>
</evidence>
<feature type="active site" description="Nucleophile" evidence="2">
    <location>
        <position position="8"/>
    </location>
</feature>